<organism evidence="9">
    <name type="scientific">freshwater metagenome</name>
    <dbReference type="NCBI Taxonomy" id="449393"/>
    <lineage>
        <taxon>unclassified sequences</taxon>
        <taxon>metagenomes</taxon>
        <taxon>ecological metagenomes</taxon>
    </lineage>
</organism>
<keyword evidence="4 6" id="KW-1133">Transmembrane helix</keyword>
<protein>
    <submittedName>
        <fullName evidence="9">Unannotated protein</fullName>
    </submittedName>
</protein>
<dbReference type="EMBL" id="CAFAAZ010000001">
    <property type="protein sequence ID" value="CAB4812951.1"/>
    <property type="molecule type" value="Genomic_DNA"/>
</dbReference>
<feature type="transmembrane region" description="Helical" evidence="6">
    <location>
        <begin position="203"/>
        <end position="221"/>
    </location>
</feature>
<dbReference type="Pfam" id="PF01810">
    <property type="entry name" value="LysE"/>
    <property type="match status" value="1"/>
</dbReference>
<dbReference type="PIRSF" id="PIRSF006324">
    <property type="entry name" value="LeuE"/>
    <property type="match status" value="1"/>
</dbReference>
<evidence type="ECO:0000256" key="3">
    <source>
        <dbReference type="ARBA" id="ARBA00022692"/>
    </source>
</evidence>
<dbReference type="EMBL" id="CAFBNU010000001">
    <property type="protein sequence ID" value="CAB4959201.1"/>
    <property type="molecule type" value="Genomic_DNA"/>
</dbReference>
<comment type="subcellular location">
    <subcellularLocation>
        <location evidence="1">Cell membrane</location>
        <topology evidence="1">Multi-pass membrane protein</topology>
    </subcellularLocation>
</comment>
<keyword evidence="5 6" id="KW-0472">Membrane</keyword>
<dbReference type="EMBL" id="CAFBPT010000002">
    <property type="protein sequence ID" value="CAB5024022.1"/>
    <property type="molecule type" value="Genomic_DNA"/>
</dbReference>
<evidence type="ECO:0000256" key="5">
    <source>
        <dbReference type="ARBA" id="ARBA00023136"/>
    </source>
</evidence>
<evidence type="ECO:0000313" key="11">
    <source>
        <dbReference type="EMBL" id="CAB4959201.1"/>
    </source>
</evidence>
<dbReference type="EMBL" id="CAEZXD010000004">
    <property type="protein sequence ID" value="CAB4669977.1"/>
    <property type="molecule type" value="Genomic_DNA"/>
</dbReference>
<name>A0A6J6YU35_9ZZZZ</name>
<dbReference type="InterPro" id="IPR001123">
    <property type="entry name" value="LeuE-type"/>
</dbReference>
<evidence type="ECO:0000313" key="8">
    <source>
        <dbReference type="EMBL" id="CAB4706838.1"/>
    </source>
</evidence>
<evidence type="ECO:0000256" key="2">
    <source>
        <dbReference type="ARBA" id="ARBA00022475"/>
    </source>
</evidence>
<evidence type="ECO:0000256" key="1">
    <source>
        <dbReference type="ARBA" id="ARBA00004651"/>
    </source>
</evidence>
<evidence type="ECO:0000313" key="7">
    <source>
        <dbReference type="EMBL" id="CAB4669977.1"/>
    </source>
</evidence>
<feature type="transmembrane region" description="Helical" evidence="6">
    <location>
        <begin position="81"/>
        <end position="102"/>
    </location>
</feature>
<evidence type="ECO:0000313" key="12">
    <source>
        <dbReference type="EMBL" id="CAB5024022.1"/>
    </source>
</evidence>
<feature type="transmembrane region" description="Helical" evidence="6">
    <location>
        <begin position="129"/>
        <end position="150"/>
    </location>
</feature>
<keyword evidence="3 6" id="KW-0812">Transmembrane</keyword>
<reference evidence="9" key="1">
    <citation type="submission" date="2020-05" db="EMBL/GenBank/DDBJ databases">
        <authorList>
            <person name="Chiriac C."/>
            <person name="Salcher M."/>
            <person name="Ghai R."/>
            <person name="Kavagutti S V."/>
        </authorList>
    </citation>
    <scope>NUCLEOTIDE SEQUENCE</scope>
</reference>
<dbReference type="GO" id="GO:0015171">
    <property type="term" value="F:amino acid transmembrane transporter activity"/>
    <property type="evidence" value="ECO:0007669"/>
    <property type="project" value="TreeGrafter"/>
</dbReference>
<accession>A0A6J6YU35</accession>
<dbReference type="PANTHER" id="PTHR30086">
    <property type="entry name" value="ARGININE EXPORTER PROTEIN ARGO"/>
    <property type="match status" value="1"/>
</dbReference>
<evidence type="ECO:0000313" key="9">
    <source>
        <dbReference type="EMBL" id="CAB4812951.1"/>
    </source>
</evidence>
<dbReference type="GO" id="GO:0005886">
    <property type="term" value="C:plasma membrane"/>
    <property type="evidence" value="ECO:0007669"/>
    <property type="project" value="UniProtKB-SubCell"/>
</dbReference>
<evidence type="ECO:0000256" key="6">
    <source>
        <dbReference type="SAM" id="Phobius"/>
    </source>
</evidence>
<sequence>MSYARSMSSLVVIPSRLWEYCIAAVIIILAPGPSVLFVIARAIAWGRATAIATVAGNVMGAFSLSVVVAVGLGPILQRSELAFTSVQVLGGGYLVYLGISAIKHSQIHASDMTNQGDIRPSKWKSIREGYWVGALNPKGIVFFAAILPQFVDREAGGVTSQLILMGAIFGIFAFFSDGGWGILAGTIRNWLATEMIRLVRMRMAGGIVMILLGIFTLISAIPRK</sequence>
<feature type="transmembrane region" description="Helical" evidence="6">
    <location>
        <begin position="51"/>
        <end position="75"/>
    </location>
</feature>
<dbReference type="AlphaFoldDB" id="A0A6J6YU35"/>
<feature type="transmembrane region" description="Helical" evidence="6">
    <location>
        <begin position="162"/>
        <end position="183"/>
    </location>
</feature>
<evidence type="ECO:0000313" key="10">
    <source>
        <dbReference type="EMBL" id="CAB4888016.1"/>
    </source>
</evidence>
<dbReference type="EMBL" id="CAFBMA010000001">
    <property type="protein sequence ID" value="CAB4888016.1"/>
    <property type="molecule type" value="Genomic_DNA"/>
</dbReference>
<dbReference type="EMBL" id="CAEZYD010000005">
    <property type="protein sequence ID" value="CAB4706838.1"/>
    <property type="molecule type" value="Genomic_DNA"/>
</dbReference>
<feature type="transmembrane region" description="Helical" evidence="6">
    <location>
        <begin position="17"/>
        <end position="39"/>
    </location>
</feature>
<keyword evidence="2" id="KW-1003">Cell membrane</keyword>
<evidence type="ECO:0000256" key="4">
    <source>
        <dbReference type="ARBA" id="ARBA00022989"/>
    </source>
</evidence>
<dbReference type="PANTHER" id="PTHR30086:SF20">
    <property type="entry name" value="ARGININE EXPORTER PROTEIN ARGO-RELATED"/>
    <property type="match status" value="1"/>
</dbReference>
<proteinExistence type="predicted"/>
<gene>
    <name evidence="7" type="ORF">UFOPK2343_00314</name>
    <name evidence="8" type="ORF">UFOPK2652_00536</name>
    <name evidence="9" type="ORF">UFOPK3128_00176</name>
    <name evidence="10" type="ORF">UFOPK3511_00096</name>
    <name evidence="11" type="ORF">UFOPK3880_00176</name>
    <name evidence="12" type="ORF">UFOPK4146_00429</name>
</gene>